<name>A0A5D2RAS2_GOSTO</name>
<dbReference type="AlphaFoldDB" id="A0A5D2RAS2"/>
<reference evidence="2 3" key="1">
    <citation type="submission" date="2019-07" db="EMBL/GenBank/DDBJ databases">
        <title>WGS assembly of Gossypium tomentosum.</title>
        <authorList>
            <person name="Chen Z.J."/>
            <person name="Sreedasyam A."/>
            <person name="Ando A."/>
            <person name="Song Q."/>
            <person name="De L."/>
            <person name="Hulse-Kemp A."/>
            <person name="Ding M."/>
            <person name="Ye W."/>
            <person name="Kirkbride R."/>
            <person name="Jenkins J."/>
            <person name="Plott C."/>
            <person name="Lovell J."/>
            <person name="Lin Y.-M."/>
            <person name="Vaughn R."/>
            <person name="Liu B."/>
            <person name="Li W."/>
            <person name="Simpson S."/>
            <person name="Scheffler B."/>
            <person name="Saski C."/>
            <person name="Grover C."/>
            <person name="Hu G."/>
            <person name="Conover J."/>
            <person name="Carlson J."/>
            <person name="Shu S."/>
            <person name="Boston L."/>
            <person name="Williams M."/>
            <person name="Peterson D."/>
            <person name="Mcgee K."/>
            <person name="Jones D."/>
            <person name="Wendel J."/>
            <person name="Stelly D."/>
            <person name="Grimwood J."/>
            <person name="Schmutz J."/>
        </authorList>
    </citation>
    <scope>NUCLEOTIDE SEQUENCE [LARGE SCALE GENOMIC DNA]</scope>
    <source>
        <strain evidence="2">7179.01</strain>
    </source>
</reference>
<proteinExistence type="predicted"/>
<evidence type="ECO:0000256" key="1">
    <source>
        <dbReference type="SAM" id="Phobius"/>
    </source>
</evidence>
<sequence length="79" mass="9413">MILPVLPQLQMWLLLCLFILHLLMFSMIDGTDELDMHLLLLLVKFCNCVMFTLARIRCLLFVMRVLWVRATNYCFHPLN</sequence>
<gene>
    <name evidence="2" type="ORF">ES332_A03G174600v1</name>
</gene>
<dbReference type="EMBL" id="CM017612">
    <property type="protein sequence ID" value="TYI36910.1"/>
    <property type="molecule type" value="Genomic_DNA"/>
</dbReference>
<protein>
    <submittedName>
        <fullName evidence="2">Uncharacterized protein</fullName>
    </submittedName>
</protein>
<keyword evidence="3" id="KW-1185">Reference proteome</keyword>
<accession>A0A5D2RAS2</accession>
<feature type="transmembrane region" description="Helical" evidence="1">
    <location>
        <begin position="34"/>
        <end position="54"/>
    </location>
</feature>
<dbReference type="Proteomes" id="UP000322667">
    <property type="component" value="Chromosome A03"/>
</dbReference>
<evidence type="ECO:0000313" key="2">
    <source>
        <dbReference type="EMBL" id="TYI36910.1"/>
    </source>
</evidence>
<organism evidence="2 3">
    <name type="scientific">Gossypium tomentosum</name>
    <name type="common">Hawaiian cotton</name>
    <name type="synonym">Gossypium sandvicense</name>
    <dbReference type="NCBI Taxonomy" id="34277"/>
    <lineage>
        <taxon>Eukaryota</taxon>
        <taxon>Viridiplantae</taxon>
        <taxon>Streptophyta</taxon>
        <taxon>Embryophyta</taxon>
        <taxon>Tracheophyta</taxon>
        <taxon>Spermatophyta</taxon>
        <taxon>Magnoliopsida</taxon>
        <taxon>eudicotyledons</taxon>
        <taxon>Gunneridae</taxon>
        <taxon>Pentapetalae</taxon>
        <taxon>rosids</taxon>
        <taxon>malvids</taxon>
        <taxon>Malvales</taxon>
        <taxon>Malvaceae</taxon>
        <taxon>Malvoideae</taxon>
        <taxon>Gossypium</taxon>
    </lineage>
</organism>
<feature type="transmembrane region" description="Helical" evidence="1">
    <location>
        <begin position="12"/>
        <end position="28"/>
    </location>
</feature>
<keyword evidence="1" id="KW-0812">Transmembrane</keyword>
<keyword evidence="1" id="KW-0472">Membrane</keyword>
<keyword evidence="1" id="KW-1133">Transmembrane helix</keyword>
<evidence type="ECO:0000313" key="3">
    <source>
        <dbReference type="Proteomes" id="UP000322667"/>
    </source>
</evidence>